<evidence type="ECO:0000313" key="3">
    <source>
        <dbReference type="Proteomes" id="UP001497644"/>
    </source>
</evidence>
<proteinExistence type="predicted"/>
<gene>
    <name evidence="2" type="ORF">LPLAT_LOCUS13496</name>
</gene>
<keyword evidence="3" id="KW-1185">Reference proteome</keyword>
<feature type="compositionally biased region" description="Basic and acidic residues" evidence="1">
    <location>
        <begin position="9"/>
        <end position="35"/>
    </location>
</feature>
<organism evidence="2 3">
    <name type="scientific">Lasius platythorax</name>
    <dbReference type="NCBI Taxonomy" id="488582"/>
    <lineage>
        <taxon>Eukaryota</taxon>
        <taxon>Metazoa</taxon>
        <taxon>Ecdysozoa</taxon>
        <taxon>Arthropoda</taxon>
        <taxon>Hexapoda</taxon>
        <taxon>Insecta</taxon>
        <taxon>Pterygota</taxon>
        <taxon>Neoptera</taxon>
        <taxon>Endopterygota</taxon>
        <taxon>Hymenoptera</taxon>
        <taxon>Apocrita</taxon>
        <taxon>Aculeata</taxon>
        <taxon>Formicoidea</taxon>
        <taxon>Formicidae</taxon>
        <taxon>Formicinae</taxon>
        <taxon>Lasius</taxon>
        <taxon>Lasius</taxon>
    </lineage>
</organism>
<dbReference type="EMBL" id="OZ034831">
    <property type="protein sequence ID" value="CAL1688428.1"/>
    <property type="molecule type" value="Genomic_DNA"/>
</dbReference>
<name>A0AAV2P905_9HYME</name>
<dbReference type="AlphaFoldDB" id="A0AAV2P905"/>
<evidence type="ECO:0000256" key="1">
    <source>
        <dbReference type="SAM" id="MobiDB-lite"/>
    </source>
</evidence>
<sequence length="105" mass="12165">MTPPRRPGKKSDVARDAPVRGKGKDGKREELCGEKRRVHTAHPSGDWKRPLHRRRVLSLNRGYCRVIGAVKDEEKYGCEVENQARKRGGRTRRTVAFVTDRRNFR</sequence>
<accession>A0AAV2P905</accession>
<reference evidence="2" key="1">
    <citation type="submission" date="2024-04" db="EMBL/GenBank/DDBJ databases">
        <authorList>
            <consortium name="Molecular Ecology Group"/>
        </authorList>
    </citation>
    <scope>NUCLEOTIDE SEQUENCE</scope>
</reference>
<feature type="region of interest" description="Disordered" evidence="1">
    <location>
        <begin position="1"/>
        <end position="47"/>
    </location>
</feature>
<protein>
    <submittedName>
        <fullName evidence="2">Uncharacterized protein</fullName>
    </submittedName>
</protein>
<evidence type="ECO:0000313" key="2">
    <source>
        <dbReference type="EMBL" id="CAL1688428.1"/>
    </source>
</evidence>
<dbReference type="Proteomes" id="UP001497644">
    <property type="component" value="Chromosome 8"/>
</dbReference>